<accession>A0A7E5W6X9</accession>
<evidence type="ECO:0000313" key="3">
    <source>
        <dbReference type="RefSeq" id="XP_026736408.1"/>
    </source>
</evidence>
<dbReference type="AlphaFoldDB" id="A0A7E5W6X9"/>
<dbReference type="OrthoDB" id="8193306at2759"/>
<reference evidence="3" key="1">
    <citation type="submission" date="2025-08" db="UniProtKB">
        <authorList>
            <consortium name="RefSeq"/>
        </authorList>
    </citation>
    <scope>IDENTIFICATION</scope>
</reference>
<feature type="compositionally biased region" description="Polar residues" evidence="1">
    <location>
        <begin position="1"/>
        <end position="18"/>
    </location>
</feature>
<sequence length="327" mass="36690">MEPNKSLESNLPQQNLTRSAEGCSSGLRPEDLMLGGHEGANPHVGQRPATDGDLENAIPGPSHSLRVSESTVRKELTRLEIFGLLLEECKKKDLRQRPSDLSRKERIDLINKALAASVANFISKSEIFYQKCNRSMPYLIKKHKQWFDQVFVAGILIPPLPSTSATITSPRTDKFKKLCPRQQQRLKRSLAMNLTAEPQVKVVKAFVDTVSTEYGEPLTNKAVQDLERVIITCLETPSNATTISNTLKHSTQLRPYTPNEALAVLIDRKLSVETYKFLQTDANDRGFPLYPPYYKVQEARKSCYPSEPVEVSESSESSSIKKKSETL</sequence>
<proteinExistence type="predicted"/>
<dbReference type="RefSeq" id="XP_026736408.1">
    <property type="nucleotide sequence ID" value="XM_026880607.1"/>
</dbReference>
<feature type="region of interest" description="Disordered" evidence="1">
    <location>
        <begin position="1"/>
        <end position="66"/>
    </location>
</feature>
<dbReference type="InParanoid" id="A0A7E5W6X9"/>
<dbReference type="GeneID" id="113499977"/>
<feature type="region of interest" description="Disordered" evidence="1">
    <location>
        <begin position="306"/>
        <end position="327"/>
    </location>
</feature>
<evidence type="ECO:0000256" key="1">
    <source>
        <dbReference type="SAM" id="MobiDB-lite"/>
    </source>
</evidence>
<gene>
    <name evidence="3" type="primary">LOC113499977</name>
</gene>
<dbReference type="KEGG" id="tnl:113499977"/>
<evidence type="ECO:0000313" key="2">
    <source>
        <dbReference type="Proteomes" id="UP000322000"/>
    </source>
</evidence>
<dbReference type="Proteomes" id="UP000322000">
    <property type="component" value="Chromosome 13"/>
</dbReference>
<feature type="compositionally biased region" description="Low complexity" evidence="1">
    <location>
        <begin position="306"/>
        <end position="318"/>
    </location>
</feature>
<organism evidence="2 3">
    <name type="scientific">Trichoplusia ni</name>
    <name type="common">Cabbage looper</name>
    <dbReference type="NCBI Taxonomy" id="7111"/>
    <lineage>
        <taxon>Eukaryota</taxon>
        <taxon>Metazoa</taxon>
        <taxon>Ecdysozoa</taxon>
        <taxon>Arthropoda</taxon>
        <taxon>Hexapoda</taxon>
        <taxon>Insecta</taxon>
        <taxon>Pterygota</taxon>
        <taxon>Neoptera</taxon>
        <taxon>Endopterygota</taxon>
        <taxon>Lepidoptera</taxon>
        <taxon>Glossata</taxon>
        <taxon>Ditrysia</taxon>
        <taxon>Noctuoidea</taxon>
        <taxon>Noctuidae</taxon>
        <taxon>Plusiinae</taxon>
        <taxon>Trichoplusia</taxon>
    </lineage>
</organism>
<protein>
    <submittedName>
        <fullName evidence="3">Uncharacterized protein LOC113499977</fullName>
    </submittedName>
</protein>
<name>A0A7E5W6X9_TRINI</name>
<keyword evidence="2" id="KW-1185">Reference proteome</keyword>